<evidence type="ECO:0000313" key="6">
    <source>
        <dbReference type="EMBL" id="MBM6825687.1"/>
    </source>
</evidence>
<evidence type="ECO:0000259" key="5">
    <source>
        <dbReference type="Pfam" id="PF01343"/>
    </source>
</evidence>
<evidence type="ECO:0000256" key="4">
    <source>
        <dbReference type="ARBA" id="ARBA00022825"/>
    </source>
</evidence>
<dbReference type="NCBIfam" id="TIGR00706">
    <property type="entry name" value="SppA_dom"/>
    <property type="match status" value="1"/>
</dbReference>
<dbReference type="PANTHER" id="PTHR42987:SF7">
    <property type="entry name" value="SIGNAL PEPTIDE PEPTIDASE SPPA-RELATED"/>
    <property type="match status" value="1"/>
</dbReference>
<dbReference type="InterPro" id="IPR029045">
    <property type="entry name" value="ClpP/crotonase-like_dom_sf"/>
</dbReference>
<dbReference type="Proteomes" id="UP000713880">
    <property type="component" value="Unassembled WGS sequence"/>
</dbReference>
<comment type="caution">
    <text evidence="6">The sequence shown here is derived from an EMBL/GenBank/DDBJ whole genome shotgun (WGS) entry which is preliminary data.</text>
</comment>
<keyword evidence="3" id="KW-0378">Hydrolase</keyword>
<keyword evidence="2" id="KW-0645">Protease</keyword>
<protein>
    <submittedName>
        <fullName evidence="6">Signal peptide peptidase SppA</fullName>
    </submittedName>
</protein>
<dbReference type="CDD" id="cd07023">
    <property type="entry name" value="S49_Sppa_N_C"/>
    <property type="match status" value="1"/>
</dbReference>
<comment type="similarity">
    <text evidence="1">Belongs to the peptidase S49 family.</text>
</comment>
<accession>A0A939BBG1</accession>
<reference evidence="6" key="2">
    <citation type="journal article" date="2021" name="Sci. Rep.">
        <title>The distribution of antibiotic resistance genes in chicken gut microbiota commensals.</title>
        <authorList>
            <person name="Juricova H."/>
            <person name="Matiasovicova J."/>
            <person name="Kubasova T."/>
            <person name="Cejkova D."/>
            <person name="Rychlik I."/>
        </authorList>
    </citation>
    <scope>NUCLEOTIDE SEQUENCE</scope>
    <source>
        <strain evidence="6">An420c</strain>
    </source>
</reference>
<dbReference type="InterPro" id="IPR004635">
    <property type="entry name" value="Pept_S49_SppA"/>
</dbReference>
<keyword evidence="7" id="KW-1185">Reference proteome</keyword>
<dbReference type="Gene3D" id="3.90.226.10">
    <property type="entry name" value="2-enoyl-CoA Hydratase, Chain A, domain 1"/>
    <property type="match status" value="2"/>
</dbReference>
<dbReference type="InterPro" id="IPR002142">
    <property type="entry name" value="Peptidase_S49"/>
</dbReference>
<sequence length="325" mass="36040">MKKKQIGGLIVAAVLFIVIGASSVLTNTVSEKMLESGMETLLTGDYTFHAPLTDYIGVVRVEGTIQEQTEGSALTSSSGYQHTTTLEYIDHLMEDSRNQGLLLYVDSPGGTVYESEELYLKLQEYKEETGRPVWDYMSHYAASGGYMISMASDRIYANPNTMTGSIGVIMSGYDMTGLYEKLGIRYVSITSGENKDSSQMTDEQIAIYQTQVDEYYGRFVEIVAEGRGMSKEEVTALADGRTYTARQALDHGLIDEIGLYDDMKEAMSEELGTDEFYELEAPKNAWASLFASAEKIVPKSEAQILTETAQEMESGVPMYYAEQLQ</sequence>
<dbReference type="SUPFAM" id="SSF52096">
    <property type="entry name" value="ClpP/crotonase"/>
    <property type="match status" value="1"/>
</dbReference>
<organism evidence="6 7">
    <name type="scientific">Mordavella massiliensis</name>
    <dbReference type="NCBI Taxonomy" id="1871024"/>
    <lineage>
        <taxon>Bacteria</taxon>
        <taxon>Bacillati</taxon>
        <taxon>Bacillota</taxon>
        <taxon>Clostridia</taxon>
        <taxon>Eubacteriales</taxon>
        <taxon>Clostridiaceae</taxon>
        <taxon>Mordavella</taxon>
    </lineage>
</organism>
<reference evidence="6" key="1">
    <citation type="submission" date="2020-08" db="EMBL/GenBank/DDBJ databases">
        <authorList>
            <person name="Cejkova D."/>
            <person name="Kubasova T."/>
            <person name="Jahodarova E."/>
            <person name="Rychlik I."/>
        </authorList>
    </citation>
    <scope>NUCLEOTIDE SEQUENCE</scope>
    <source>
        <strain evidence="6">An420c</strain>
    </source>
</reference>
<evidence type="ECO:0000256" key="1">
    <source>
        <dbReference type="ARBA" id="ARBA00008683"/>
    </source>
</evidence>
<evidence type="ECO:0000256" key="3">
    <source>
        <dbReference type="ARBA" id="ARBA00022801"/>
    </source>
</evidence>
<feature type="domain" description="Peptidase S49" evidence="5">
    <location>
        <begin position="128"/>
        <end position="271"/>
    </location>
</feature>
<evidence type="ECO:0000256" key="2">
    <source>
        <dbReference type="ARBA" id="ARBA00022670"/>
    </source>
</evidence>
<gene>
    <name evidence="6" type="primary">sppA</name>
    <name evidence="6" type="ORF">H6A13_01015</name>
</gene>
<dbReference type="GO" id="GO:0008236">
    <property type="term" value="F:serine-type peptidase activity"/>
    <property type="evidence" value="ECO:0007669"/>
    <property type="project" value="UniProtKB-KW"/>
</dbReference>
<keyword evidence="4" id="KW-0720">Serine protease</keyword>
<dbReference type="GO" id="GO:0006508">
    <property type="term" value="P:proteolysis"/>
    <property type="evidence" value="ECO:0007669"/>
    <property type="project" value="UniProtKB-KW"/>
</dbReference>
<dbReference type="InterPro" id="IPR047272">
    <property type="entry name" value="S49_SppA_C"/>
</dbReference>
<dbReference type="AlphaFoldDB" id="A0A939BBG1"/>
<name>A0A939BBG1_9CLOT</name>
<dbReference type="PANTHER" id="PTHR42987">
    <property type="entry name" value="PEPTIDASE S49"/>
    <property type="match status" value="1"/>
</dbReference>
<proteinExistence type="inferred from homology"/>
<evidence type="ECO:0000313" key="7">
    <source>
        <dbReference type="Proteomes" id="UP000713880"/>
    </source>
</evidence>
<dbReference type="EMBL" id="JACJLV010000002">
    <property type="protein sequence ID" value="MBM6825687.1"/>
    <property type="molecule type" value="Genomic_DNA"/>
</dbReference>
<dbReference type="Pfam" id="PF01343">
    <property type="entry name" value="Peptidase_S49"/>
    <property type="match status" value="1"/>
</dbReference>
<dbReference type="RefSeq" id="WP_204907758.1">
    <property type="nucleotide sequence ID" value="NZ_JACJLV010000002.1"/>
</dbReference>